<evidence type="ECO:0000256" key="1">
    <source>
        <dbReference type="SAM" id="Phobius"/>
    </source>
</evidence>
<dbReference type="PANTHER" id="PTHR31061:SF24">
    <property type="entry name" value="LD22376P"/>
    <property type="match status" value="1"/>
</dbReference>
<feature type="transmembrane region" description="Helical" evidence="1">
    <location>
        <begin position="302"/>
        <end position="327"/>
    </location>
</feature>
<dbReference type="GO" id="GO:0016746">
    <property type="term" value="F:acyltransferase activity"/>
    <property type="evidence" value="ECO:0007669"/>
    <property type="project" value="UniProtKB-KW"/>
</dbReference>
<keyword evidence="3" id="KW-0012">Acyltransferase</keyword>
<dbReference type="PANTHER" id="PTHR31061">
    <property type="entry name" value="LD22376P"/>
    <property type="match status" value="1"/>
</dbReference>
<sequence length="380" mass="41991">MTARISALDALRGLAIIAMVLVNNPGSWQAIYAPLKHAEWHGLTPTDVIFPGFIFVMGVTIAIHLPRELTRLNSTMAVVRNTTSRAITLILLGWGLYLCWYNTGSPGYSWFEQRFLALRFAGVLPRLGVVYWLTVLLILAVSWRWVGVLAIVLLAGYWGAMEWIPYADASGGIYQGRWEFGNSLAAYLDHQLLGANHVYYSDATPFAFDPEGILSTLPAVVTCLTGVWVGRYVLVQHGCPNKLMILALAGICAGYGLAVINPINKALWSPTFVLVTSGILTILFWLCILYERKAGPLPKGHPLLVAGTNSIAFFMLSGILARVLLIIKVDGVSLKGHAWRFMQALPLPAEMASLLLASVFLIICYYPIKLMYNNGFFWRI</sequence>
<dbReference type="RefSeq" id="WP_123327246.1">
    <property type="nucleotide sequence ID" value="NZ_JBHRSX010000017.1"/>
</dbReference>
<keyword evidence="3" id="KW-0808">Transferase</keyword>
<protein>
    <submittedName>
        <fullName evidence="3">Acyltransferase family protein</fullName>
    </submittedName>
</protein>
<evidence type="ECO:0000259" key="2">
    <source>
        <dbReference type="Pfam" id="PF07786"/>
    </source>
</evidence>
<accession>A0ABV7JVU4</accession>
<keyword evidence="1" id="KW-0812">Transmembrane</keyword>
<reference evidence="4" key="1">
    <citation type="journal article" date="2019" name="Int. J. Syst. Evol. Microbiol.">
        <title>The Global Catalogue of Microorganisms (GCM) 10K type strain sequencing project: providing services to taxonomists for standard genome sequencing and annotation.</title>
        <authorList>
            <consortium name="The Broad Institute Genomics Platform"/>
            <consortium name="The Broad Institute Genome Sequencing Center for Infectious Disease"/>
            <person name="Wu L."/>
            <person name="Ma J."/>
        </authorList>
    </citation>
    <scope>NUCLEOTIDE SEQUENCE [LARGE SCALE GENOMIC DNA]</scope>
    <source>
        <strain evidence="4">KCTC 52449</strain>
    </source>
</reference>
<gene>
    <name evidence="3" type="ORF">ACFOEW_09685</name>
</gene>
<comment type="caution">
    <text evidence="3">The sequence shown here is derived from an EMBL/GenBank/DDBJ whole genome shotgun (WGS) entry which is preliminary data.</text>
</comment>
<keyword evidence="1" id="KW-1133">Transmembrane helix</keyword>
<keyword evidence="1" id="KW-0472">Membrane</keyword>
<keyword evidence="4" id="KW-1185">Reference proteome</keyword>
<feature type="transmembrane region" description="Helical" evidence="1">
    <location>
        <begin position="213"/>
        <end position="234"/>
    </location>
</feature>
<feature type="transmembrane region" description="Helical" evidence="1">
    <location>
        <begin position="243"/>
        <end position="260"/>
    </location>
</feature>
<feature type="transmembrane region" description="Helical" evidence="1">
    <location>
        <begin position="148"/>
        <end position="166"/>
    </location>
</feature>
<evidence type="ECO:0000313" key="3">
    <source>
        <dbReference type="EMBL" id="MFC3202089.1"/>
    </source>
</evidence>
<evidence type="ECO:0000313" key="4">
    <source>
        <dbReference type="Proteomes" id="UP001595477"/>
    </source>
</evidence>
<feature type="transmembrane region" description="Helical" evidence="1">
    <location>
        <begin position="123"/>
        <end position="141"/>
    </location>
</feature>
<proteinExistence type="predicted"/>
<feature type="domain" description="Heparan-alpha-glucosaminide N-acetyltransferase catalytic" evidence="2">
    <location>
        <begin position="4"/>
        <end position="162"/>
    </location>
</feature>
<organism evidence="3 4">
    <name type="scientific">Alteromonas oceani</name>
    <dbReference type="NCBI Taxonomy" id="2071609"/>
    <lineage>
        <taxon>Bacteria</taxon>
        <taxon>Pseudomonadati</taxon>
        <taxon>Pseudomonadota</taxon>
        <taxon>Gammaproteobacteria</taxon>
        <taxon>Alteromonadales</taxon>
        <taxon>Alteromonadaceae</taxon>
        <taxon>Alteromonas/Salinimonas group</taxon>
        <taxon>Alteromonas</taxon>
    </lineage>
</organism>
<feature type="transmembrane region" description="Helical" evidence="1">
    <location>
        <begin position="266"/>
        <end position="290"/>
    </location>
</feature>
<feature type="transmembrane region" description="Helical" evidence="1">
    <location>
        <begin position="7"/>
        <end position="28"/>
    </location>
</feature>
<dbReference type="Proteomes" id="UP001595477">
    <property type="component" value="Unassembled WGS sequence"/>
</dbReference>
<dbReference type="EMBL" id="JBHRSX010000017">
    <property type="protein sequence ID" value="MFC3202089.1"/>
    <property type="molecule type" value="Genomic_DNA"/>
</dbReference>
<name>A0ABV7JVU4_9ALTE</name>
<dbReference type="InterPro" id="IPR012429">
    <property type="entry name" value="HGSNAT_cat"/>
</dbReference>
<feature type="transmembrane region" description="Helical" evidence="1">
    <location>
        <begin position="86"/>
        <end position="103"/>
    </location>
</feature>
<feature type="transmembrane region" description="Helical" evidence="1">
    <location>
        <begin position="48"/>
        <end position="65"/>
    </location>
</feature>
<dbReference type="Pfam" id="PF07786">
    <property type="entry name" value="HGSNAT_cat"/>
    <property type="match status" value="1"/>
</dbReference>
<feature type="transmembrane region" description="Helical" evidence="1">
    <location>
        <begin position="347"/>
        <end position="368"/>
    </location>
</feature>